<organism evidence="2 3">
    <name type="scientific">Diplodia seriata</name>
    <dbReference type="NCBI Taxonomy" id="420778"/>
    <lineage>
        <taxon>Eukaryota</taxon>
        <taxon>Fungi</taxon>
        <taxon>Dikarya</taxon>
        <taxon>Ascomycota</taxon>
        <taxon>Pezizomycotina</taxon>
        <taxon>Dothideomycetes</taxon>
        <taxon>Dothideomycetes incertae sedis</taxon>
        <taxon>Botryosphaeriales</taxon>
        <taxon>Botryosphaeriaceae</taxon>
        <taxon>Diplodia</taxon>
    </lineage>
</organism>
<reference evidence="2 3" key="1">
    <citation type="submission" date="2024-02" db="EMBL/GenBank/DDBJ databases">
        <title>De novo assembly and annotation of 12 fungi associated with fruit tree decline syndrome in Ontario, Canada.</title>
        <authorList>
            <person name="Sulman M."/>
            <person name="Ellouze W."/>
            <person name="Ilyukhin E."/>
        </authorList>
    </citation>
    <scope>NUCLEOTIDE SEQUENCE [LARGE SCALE GENOMIC DNA]</scope>
    <source>
        <strain evidence="2 3">FDS-637</strain>
    </source>
</reference>
<sequence>MANACNHNRTEFRARWRANIQGRFKKCILRSLSQDIRTEFISRFWMRAQLRFCSCDTTRSDGFETTWLQKSKAGNTFIYSYLDTIQYNVHFKGFKDFDVGQLSELCEQLLWIRFNGNLIITGRRFDVKVAIHVIGLIAAKYYDGLWIGSFPDSFSSEETRPITNYLEKCELYNTNSISTLAETGQLMEPDDADMVSLPQTVDFSAQGYNRNSYDNIALDDQYMTEDAKEDRKKSSEYMAIQDACDFWEESEDESENEDLYDIDDLDDSETYYVWNGPEESLSGSDEGSHESFE</sequence>
<dbReference type="EMBL" id="JAJVCZ030000009">
    <property type="protein sequence ID" value="KAL0256663.1"/>
    <property type="molecule type" value="Genomic_DNA"/>
</dbReference>
<protein>
    <submittedName>
        <fullName evidence="2">Uncharacterized protein</fullName>
    </submittedName>
</protein>
<evidence type="ECO:0000313" key="3">
    <source>
        <dbReference type="Proteomes" id="UP001430584"/>
    </source>
</evidence>
<accession>A0ABR3C7R2</accession>
<gene>
    <name evidence="2" type="ORF">SLS55_009059</name>
</gene>
<proteinExistence type="predicted"/>
<evidence type="ECO:0000313" key="2">
    <source>
        <dbReference type="EMBL" id="KAL0256663.1"/>
    </source>
</evidence>
<evidence type="ECO:0000256" key="1">
    <source>
        <dbReference type="SAM" id="MobiDB-lite"/>
    </source>
</evidence>
<dbReference type="Proteomes" id="UP001430584">
    <property type="component" value="Unassembled WGS sequence"/>
</dbReference>
<dbReference type="RefSeq" id="XP_066629692.1">
    <property type="nucleotide sequence ID" value="XM_066780463.1"/>
</dbReference>
<name>A0ABR3C7R2_9PEZI</name>
<keyword evidence="3" id="KW-1185">Reference proteome</keyword>
<feature type="region of interest" description="Disordered" evidence="1">
    <location>
        <begin position="274"/>
        <end position="293"/>
    </location>
</feature>
<dbReference type="GeneID" id="92013144"/>
<comment type="caution">
    <text evidence="2">The sequence shown here is derived from an EMBL/GenBank/DDBJ whole genome shotgun (WGS) entry which is preliminary data.</text>
</comment>